<gene>
    <name evidence="1" type="ORF">ACEZDG_30035</name>
</gene>
<protein>
    <submittedName>
        <fullName evidence="1">Low affinity iron permease family protein</fullName>
    </submittedName>
</protein>
<reference evidence="1 2" key="1">
    <citation type="submission" date="2024-09" db="EMBL/GenBank/DDBJ databases">
        <authorList>
            <person name="Lee S.D."/>
        </authorList>
    </citation>
    <scope>NUCLEOTIDE SEQUENCE [LARGE SCALE GENOMIC DNA]</scope>
    <source>
        <strain evidence="1 2">N1-1</strain>
    </source>
</reference>
<evidence type="ECO:0000313" key="1">
    <source>
        <dbReference type="EMBL" id="MFC1413510.1"/>
    </source>
</evidence>
<dbReference type="Proteomes" id="UP001592582">
    <property type="component" value="Unassembled WGS sequence"/>
</dbReference>
<dbReference type="EMBL" id="JBHEZX010000017">
    <property type="protein sequence ID" value="MFC1413510.1"/>
    <property type="molecule type" value="Genomic_DNA"/>
</dbReference>
<sequence length="122" mass="13246">MTLKHPAETNGGQRSRFDRLAEHASNFSSSPAFFLLCLLLVLAVLGVHTTHLSTDTKLLAGDAMTAVTLLLLALLKNSERRSERAVQRKLDAIAASLLELHGDRSGPVQDGLEAAIRMEDEL</sequence>
<name>A0ABV6VIE9_9ACTN</name>
<evidence type="ECO:0000313" key="2">
    <source>
        <dbReference type="Proteomes" id="UP001592582"/>
    </source>
</evidence>
<comment type="caution">
    <text evidence="1">The sequence shown here is derived from an EMBL/GenBank/DDBJ whole genome shotgun (WGS) entry which is preliminary data.</text>
</comment>
<organism evidence="1 2">
    <name type="scientific">Streptacidiphilus alkalitolerans</name>
    <dbReference type="NCBI Taxonomy" id="3342712"/>
    <lineage>
        <taxon>Bacteria</taxon>
        <taxon>Bacillati</taxon>
        <taxon>Actinomycetota</taxon>
        <taxon>Actinomycetes</taxon>
        <taxon>Kitasatosporales</taxon>
        <taxon>Streptomycetaceae</taxon>
        <taxon>Streptacidiphilus</taxon>
    </lineage>
</organism>
<dbReference type="Pfam" id="PF04120">
    <property type="entry name" value="Iron_permease"/>
    <property type="match status" value="1"/>
</dbReference>
<accession>A0ABV6VIE9</accession>
<dbReference type="InterPro" id="IPR007251">
    <property type="entry name" value="Iron_permease_Fet4"/>
</dbReference>
<keyword evidence="2" id="KW-1185">Reference proteome</keyword>
<proteinExistence type="predicted"/>